<dbReference type="Proteomes" id="UP001143910">
    <property type="component" value="Unassembled WGS sequence"/>
</dbReference>
<name>A0ACC1NHZ8_9HYPO</name>
<gene>
    <name evidence="1" type="ORF">NQ176_g3824</name>
</gene>
<dbReference type="EMBL" id="JANJQO010000376">
    <property type="protein sequence ID" value="KAJ2978428.1"/>
    <property type="molecule type" value="Genomic_DNA"/>
</dbReference>
<comment type="caution">
    <text evidence="1">The sequence shown here is derived from an EMBL/GenBank/DDBJ whole genome shotgun (WGS) entry which is preliminary data.</text>
</comment>
<organism evidence="1 2">
    <name type="scientific">Zarea fungicola</name>
    <dbReference type="NCBI Taxonomy" id="93591"/>
    <lineage>
        <taxon>Eukaryota</taxon>
        <taxon>Fungi</taxon>
        <taxon>Dikarya</taxon>
        <taxon>Ascomycota</taxon>
        <taxon>Pezizomycotina</taxon>
        <taxon>Sordariomycetes</taxon>
        <taxon>Hypocreomycetidae</taxon>
        <taxon>Hypocreales</taxon>
        <taxon>Cordycipitaceae</taxon>
        <taxon>Zarea</taxon>
    </lineage>
</organism>
<keyword evidence="2" id="KW-1185">Reference proteome</keyword>
<reference evidence="1" key="1">
    <citation type="submission" date="2022-08" db="EMBL/GenBank/DDBJ databases">
        <title>Genome Sequence of Lecanicillium fungicola.</title>
        <authorList>
            <person name="Buettner E."/>
        </authorList>
    </citation>
    <scope>NUCLEOTIDE SEQUENCE</scope>
    <source>
        <strain evidence="1">Babe33</strain>
    </source>
</reference>
<sequence length="148" mass="16493">MRLLSVLALCLSVVVTASPGDDNAPAIPSYAKDPNYWRDLAKQKGLSLCIVRAKKHRLDSAPTIMRALNHDCAKDALVVFNSPYYHIATNMTTDKLSNVEIHHFGRFLWTDKIDYWLSVSMPVGFQNQSTVWRGTTGPRTGATCRGAR</sequence>
<proteinExistence type="predicted"/>
<protein>
    <submittedName>
        <fullName evidence="1">Uncharacterized protein</fullName>
    </submittedName>
</protein>
<evidence type="ECO:0000313" key="1">
    <source>
        <dbReference type="EMBL" id="KAJ2978428.1"/>
    </source>
</evidence>
<evidence type="ECO:0000313" key="2">
    <source>
        <dbReference type="Proteomes" id="UP001143910"/>
    </source>
</evidence>
<accession>A0ACC1NHZ8</accession>